<keyword evidence="15" id="KW-1185">Reference proteome</keyword>
<dbReference type="GO" id="GO:0046872">
    <property type="term" value="F:metal ion binding"/>
    <property type="evidence" value="ECO:0007669"/>
    <property type="project" value="UniProtKB-KW"/>
</dbReference>
<dbReference type="InterPro" id="IPR051150">
    <property type="entry name" value="SWT21/TCAB1_mRNA_Telomere"/>
</dbReference>
<dbReference type="PANTHER" id="PTHR13211:SF0">
    <property type="entry name" value="TELOMERASE CAJAL BODY PROTEIN 1"/>
    <property type="match status" value="1"/>
</dbReference>
<evidence type="ECO:0000256" key="2">
    <source>
        <dbReference type="ARBA" id="ARBA00006718"/>
    </source>
</evidence>
<evidence type="ECO:0000256" key="10">
    <source>
        <dbReference type="ARBA" id="ARBA00077082"/>
    </source>
</evidence>
<gene>
    <name evidence="14" type="ORF">SMRZ_LOCUS16339</name>
</gene>
<keyword evidence="5" id="KW-0496">Mitochondrion</keyword>
<sequence>MQPSIQRSLQNLSWKLFCQLPLPVRKCSTKHLLFLTESSIQRLKQIEAKGSLMRILVDSGGCSGFQYKFQLVDKIQETDKVVKQDGVVVVVDDVSLEFIKGSTIDYEDELIRSGFCVVNNPQFFPLDKIMNSPVESKLMIKELPKNDTDCEFANTVVLNDGLSLKEAFECTNSLFSKLKSTEPIEDITEKGDGYSDPTDASVVSNIASKDSISLSSEFCTNSLAIQNFAKVNNSFQTNTDSEKELFFETVTNQSDSENKPDSFEINECTNVQADELENIMFLERQKVNWMYSPKVIAYADSEFRMSEKLPLLNNYLRGCLWSPDGSCILTNSHDNILRLFNLPSSIFENRSAELSFSEPEEMRSVLVMREKELIYDYCWYPLMCSADPISCCLASTSRRNPIRLWDAFTGVIRATYIPINHLGEVVSASSLSFSSNGQRLYAGFHRYIQVFDVSRPGTESVRRPKLGKKPLQGGIISCIGVLNDPSRNIYATGSYNGTVCIFSEPGNLITRLFSHPSGVTQVTLTKTFGGKNGAPWYVFVGGRMDSRIFVWDARNLVNPITILHRRIENHQKFQFDVEPIGRYLFTGSQTGVVCVYDLPQCIDQFSENGHTYSSSNWRAHSDSTNGVSVHPSLPIIATSSGQRRIKQPTLKNVCKKQRTTETTLEVQQPQSNKNISSNQSALDSSDSESSISSSSCDEKDLSDSEAVLMTPSVLVTGSSTISSGENETNPIVEEFPLALKGKLTLLPRENRLNLWTFPLLVTT</sequence>
<accession>A0A183MJW4</accession>
<feature type="domain" description="Core" evidence="13">
    <location>
        <begin position="34"/>
        <end position="115"/>
    </location>
</feature>
<dbReference type="Gene3D" id="2.60.300.12">
    <property type="entry name" value="HesB-like domain"/>
    <property type="match status" value="1"/>
</dbReference>
<dbReference type="SUPFAM" id="SSF50978">
    <property type="entry name" value="WD40 repeat-like"/>
    <property type="match status" value="1"/>
</dbReference>
<dbReference type="GO" id="GO:0016226">
    <property type="term" value="P:iron-sulfur cluster assembly"/>
    <property type="evidence" value="ECO:0007669"/>
    <property type="project" value="InterPro"/>
</dbReference>
<dbReference type="InterPro" id="IPR015943">
    <property type="entry name" value="WD40/YVTN_repeat-like_dom_sf"/>
</dbReference>
<dbReference type="GO" id="GO:0120510">
    <property type="term" value="C:mitochondrial [4Fe-4S] assembly complex"/>
    <property type="evidence" value="ECO:0007669"/>
    <property type="project" value="UniProtKB-ARBA"/>
</dbReference>
<dbReference type="PANTHER" id="PTHR13211">
    <property type="entry name" value="TELOMERASE CAJAL BODY PROTEIN 1"/>
    <property type="match status" value="1"/>
</dbReference>
<name>A0A183MJW4_9TREM</name>
<comment type="subcellular location">
    <subcellularLocation>
        <location evidence="1">Mitochondrion</location>
    </subcellularLocation>
</comment>
<evidence type="ECO:0000256" key="3">
    <source>
        <dbReference type="ARBA" id="ARBA00022723"/>
    </source>
</evidence>
<reference evidence="14 15" key="1">
    <citation type="submission" date="2018-11" db="EMBL/GenBank/DDBJ databases">
        <authorList>
            <consortium name="Pathogen Informatics"/>
        </authorList>
    </citation>
    <scope>NUCLEOTIDE SEQUENCE [LARGE SCALE GENOMIC DNA]</scope>
    <source>
        <strain evidence="14 15">Zambia</strain>
    </source>
</reference>
<dbReference type="SUPFAM" id="SSF89360">
    <property type="entry name" value="HesB-like domain"/>
    <property type="match status" value="1"/>
</dbReference>
<keyword evidence="3" id="KW-0479">Metal-binding</keyword>
<dbReference type="InterPro" id="IPR000361">
    <property type="entry name" value="ATAP_core_dom"/>
</dbReference>
<organism evidence="14 15">
    <name type="scientific">Schistosoma margrebowiei</name>
    <dbReference type="NCBI Taxonomy" id="48269"/>
    <lineage>
        <taxon>Eukaryota</taxon>
        <taxon>Metazoa</taxon>
        <taxon>Spiralia</taxon>
        <taxon>Lophotrochozoa</taxon>
        <taxon>Platyhelminthes</taxon>
        <taxon>Trematoda</taxon>
        <taxon>Digenea</taxon>
        <taxon>Strigeidida</taxon>
        <taxon>Schistosomatoidea</taxon>
        <taxon>Schistosomatidae</taxon>
        <taxon>Schistosoma</taxon>
    </lineage>
</organism>
<feature type="region of interest" description="Disordered" evidence="12">
    <location>
        <begin position="638"/>
        <end position="702"/>
    </location>
</feature>
<dbReference type="Pfam" id="PF00400">
    <property type="entry name" value="WD40"/>
    <property type="match status" value="1"/>
</dbReference>
<evidence type="ECO:0000256" key="8">
    <source>
        <dbReference type="ARBA" id="ARBA00057540"/>
    </source>
</evidence>
<proteinExistence type="inferred from homology"/>
<dbReference type="InterPro" id="IPR016092">
    <property type="entry name" value="ATAP"/>
</dbReference>
<dbReference type="SMART" id="SM00320">
    <property type="entry name" value="WD40"/>
    <property type="match status" value="6"/>
</dbReference>
<evidence type="ECO:0000256" key="12">
    <source>
        <dbReference type="SAM" id="MobiDB-lite"/>
    </source>
</evidence>
<evidence type="ECO:0000256" key="1">
    <source>
        <dbReference type="ARBA" id="ARBA00004173"/>
    </source>
</evidence>
<evidence type="ECO:0000256" key="6">
    <source>
        <dbReference type="ARBA" id="ARBA00038279"/>
    </source>
</evidence>
<protein>
    <recommendedName>
        <fullName evidence="9">Iron-sulfur cluster assembly 2 homolog, mitochondrial</fullName>
    </recommendedName>
    <alternativeName>
        <fullName evidence="10">HESB-like domain-containing protein 1</fullName>
    </alternativeName>
    <alternativeName>
        <fullName evidence="7">WD repeat-containing protein 79</fullName>
    </alternativeName>
</protein>
<comment type="similarity">
    <text evidence="2">Belongs to the HesB/IscA family.</text>
</comment>
<dbReference type="InterPro" id="IPR035903">
    <property type="entry name" value="HesB-like_dom_sf"/>
</dbReference>
<evidence type="ECO:0000256" key="9">
    <source>
        <dbReference type="ARBA" id="ARBA00073313"/>
    </source>
</evidence>
<dbReference type="AlphaFoldDB" id="A0A183MJW4"/>
<evidence type="ECO:0000313" key="15">
    <source>
        <dbReference type="Proteomes" id="UP000277204"/>
    </source>
</evidence>
<dbReference type="EMBL" id="UZAI01017118">
    <property type="protein sequence ID" value="VDP20683.1"/>
    <property type="molecule type" value="Genomic_DNA"/>
</dbReference>
<feature type="compositionally biased region" description="Polar residues" evidence="12">
    <location>
        <begin position="660"/>
        <end position="675"/>
    </location>
</feature>
<comment type="function">
    <text evidence="8">Involved in the maturation of mitochondrial 4Fe-4S proteins functioning late in the iron-sulfur cluster assembly pathway. May be involved in the binding of an intermediate of Fe/S cluster assembly.</text>
</comment>
<evidence type="ECO:0000256" key="7">
    <source>
        <dbReference type="ARBA" id="ARBA00041558"/>
    </source>
</evidence>
<evidence type="ECO:0000259" key="13">
    <source>
        <dbReference type="Pfam" id="PF01521"/>
    </source>
</evidence>
<dbReference type="Proteomes" id="UP000277204">
    <property type="component" value="Unassembled WGS sequence"/>
</dbReference>
<feature type="compositionally biased region" description="Low complexity" evidence="12">
    <location>
        <begin position="676"/>
        <end position="695"/>
    </location>
</feature>
<dbReference type="Gene3D" id="2.130.10.10">
    <property type="entry name" value="YVTN repeat-like/Quinoprotein amine dehydrogenase"/>
    <property type="match status" value="2"/>
</dbReference>
<dbReference type="GO" id="GO:0051536">
    <property type="term" value="F:iron-sulfur cluster binding"/>
    <property type="evidence" value="ECO:0007669"/>
    <property type="project" value="InterPro"/>
</dbReference>
<evidence type="ECO:0000256" key="11">
    <source>
        <dbReference type="ARBA" id="ARBA00093471"/>
    </source>
</evidence>
<dbReference type="InterPro" id="IPR036322">
    <property type="entry name" value="WD40_repeat_dom_sf"/>
</dbReference>
<comment type="subunit">
    <text evidence="11">Heterotetramer; forms a dimer of dimers with IBA57. Interacts with [2Fe-2S]-ISCA2 forming the heterodimer [2Fe- 2S]-ISCA2-IBA57 complex; [2Fe-2S] cluster binding is absolutely required to promote the complex formation.</text>
</comment>
<dbReference type="FunFam" id="2.60.300.12:FF:000006">
    <property type="entry name" value="Iron-sulfur cluster assembly 2 mitochondrial"/>
    <property type="match status" value="1"/>
</dbReference>
<dbReference type="Pfam" id="PF01521">
    <property type="entry name" value="Fe-S_biosyn"/>
    <property type="match status" value="1"/>
</dbReference>
<keyword evidence="4" id="KW-0408">Iron</keyword>
<comment type="similarity">
    <text evidence="6">Belongs to the TCAB1 family.</text>
</comment>
<evidence type="ECO:0000313" key="14">
    <source>
        <dbReference type="EMBL" id="VDP20683.1"/>
    </source>
</evidence>
<dbReference type="InterPro" id="IPR001680">
    <property type="entry name" value="WD40_rpt"/>
</dbReference>
<evidence type="ECO:0000256" key="4">
    <source>
        <dbReference type="ARBA" id="ARBA00023004"/>
    </source>
</evidence>
<evidence type="ECO:0000256" key="5">
    <source>
        <dbReference type="ARBA" id="ARBA00023128"/>
    </source>
</evidence>
<dbReference type="NCBIfam" id="TIGR00049">
    <property type="entry name" value="iron-sulfur cluster assembly accessory protein"/>
    <property type="match status" value="1"/>
</dbReference>
<dbReference type="STRING" id="48269.A0A183MJW4"/>